<organism evidence="2">
    <name type="scientific">hydrothermal vent metagenome</name>
    <dbReference type="NCBI Taxonomy" id="652676"/>
    <lineage>
        <taxon>unclassified sequences</taxon>
        <taxon>metagenomes</taxon>
        <taxon>ecological metagenomes</taxon>
    </lineage>
</organism>
<protein>
    <recommendedName>
        <fullName evidence="3">Zinc finger/thioredoxin putative domain-containing protein</fullName>
    </recommendedName>
</protein>
<dbReference type="Pfam" id="PF11906">
    <property type="entry name" value="DUF3426"/>
    <property type="match status" value="1"/>
</dbReference>
<evidence type="ECO:0000313" key="2">
    <source>
        <dbReference type="EMBL" id="VAW36107.1"/>
    </source>
</evidence>
<sequence length="275" mass="30360">MFTQCRGCGEIFTIIVDELVTANAMVRCSSCGAVFNALDTLAEYKSQHKTDLILHENDNSPPLLTHEYKQSIVTESTHKINPDTVNDDILAEVDSGAVFNVRPDFVVENEPVKTSKPIILWVLFTLALIIGLLWQASLAIKNGSLQLPEGKLKQVICAQIKCYTHIQQSNLNKIALVSRSIRQHPGRDNALIITTGIINSDDKAQVFPALQVKMSNLNGEVVAMRRFLPREYTDAETIKVGMLPNILIPITLELQSPGKSAVTFEVGFSPTYGVK</sequence>
<name>A0A3B0VCZ2_9ZZZZ</name>
<dbReference type="EMBL" id="UOEW01000130">
    <property type="protein sequence ID" value="VAW36107.1"/>
    <property type="molecule type" value="Genomic_DNA"/>
</dbReference>
<keyword evidence="1" id="KW-0472">Membrane</keyword>
<dbReference type="NCBIfam" id="TIGR02098">
    <property type="entry name" value="MJ0042_CXXC"/>
    <property type="match status" value="1"/>
</dbReference>
<keyword evidence="1" id="KW-1133">Transmembrane helix</keyword>
<evidence type="ECO:0000256" key="1">
    <source>
        <dbReference type="SAM" id="Phobius"/>
    </source>
</evidence>
<reference evidence="2" key="1">
    <citation type="submission" date="2018-06" db="EMBL/GenBank/DDBJ databases">
        <authorList>
            <person name="Zhirakovskaya E."/>
        </authorList>
    </citation>
    <scope>NUCLEOTIDE SEQUENCE</scope>
</reference>
<dbReference type="InterPro" id="IPR011723">
    <property type="entry name" value="Znf/thioredoxin_put"/>
</dbReference>
<gene>
    <name evidence="2" type="ORF">MNBD_GAMMA01-214</name>
</gene>
<keyword evidence="1" id="KW-0812">Transmembrane</keyword>
<evidence type="ECO:0008006" key="3">
    <source>
        <dbReference type="Google" id="ProtNLM"/>
    </source>
</evidence>
<accession>A0A3B0VCZ2</accession>
<dbReference type="InterPro" id="IPR021834">
    <property type="entry name" value="DUF3426"/>
</dbReference>
<feature type="transmembrane region" description="Helical" evidence="1">
    <location>
        <begin position="118"/>
        <end position="140"/>
    </location>
</feature>
<dbReference type="AlphaFoldDB" id="A0A3B0VCZ2"/>
<proteinExistence type="predicted"/>